<dbReference type="Proteomes" id="UP001234202">
    <property type="component" value="Unassembled WGS sequence"/>
</dbReference>
<keyword evidence="2" id="KW-1185">Reference proteome</keyword>
<evidence type="ECO:0000313" key="2">
    <source>
        <dbReference type="Proteomes" id="UP001234202"/>
    </source>
</evidence>
<accession>A0ACC2XHL1</accession>
<protein>
    <submittedName>
        <fullName evidence="1">Uncharacterized protein</fullName>
    </submittedName>
</protein>
<evidence type="ECO:0000313" key="1">
    <source>
        <dbReference type="EMBL" id="KAJ9123505.1"/>
    </source>
</evidence>
<sequence length="207" mass="22965">MHNPTPVYLDSEAKPVAESLERVQTREKDIETTSGSFAAPHLDASTGEELPAALFDEAASKRLARKMDIHNIPIVALCYLFAFIDRTNIGNARLAGLEKDLKLVGYDYNTLLSIFYVSYIIFEFPANMFTKWLGPGKAIPLYTIVFGVLSIATSFVKTFGASLAVRFLLGASEAGMLPGIAYYLSRWYTKQELGKRAVIYAHLGREI</sequence>
<organism evidence="1 2">
    <name type="scientific">Naganishia onofrii</name>
    <dbReference type="NCBI Taxonomy" id="1851511"/>
    <lineage>
        <taxon>Eukaryota</taxon>
        <taxon>Fungi</taxon>
        <taxon>Dikarya</taxon>
        <taxon>Basidiomycota</taxon>
        <taxon>Agaricomycotina</taxon>
        <taxon>Tremellomycetes</taxon>
        <taxon>Filobasidiales</taxon>
        <taxon>Filobasidiaceae</taxon>
        <taxon>Naganishia</taxon>
    </lineage>
</organism>
<reference evidence="1" key="1">
    <citation type="submission" date="2023-04" db="EMBL/GenBank/DDBJ databases">
        <title>Draft Genome sequencing of Naganishia species isolated from polar environments using Oxford Nanopore Technology.</title>
        <authorList>
            <person name="Leo P."/>
            <person name="Venkateswaran K."/>
        </authorList>
    </citation>
    <scope>NUCLEOTIDE SEQUENCE</scope>
    <source>
        <strain evidence="1">DBVPG 5303</strain>
    </source>
</reference>
<name>A0ACC2XHL1_9TREE</name>
<gene>
    <name evidence="1" type="ORF">QFC24_003719</name>
</gene>
<proteinExistence type="predicted"/>
<comment type="caution">
    <text evidence="1">The sequence shown here is derived from an EMBL/GenBank/DDBJ whole genome shotgun (WGS) entry which is preliminary data.</text>
</comment>
<dbReference type="EMBL" id="JASBWV010000012">
    <property type="protein sequence ID" value="KAJ9123505.1"/>
    <property type="molecule type" value="Genomic_DNA"/>
</dbReference>